<comment type="caution">
    <text evidence="2">The sequence shown here is derived from an EMBL/GenBank/DDBJ whole genome shotgun (WGS) entry which is preliminary data.</text>
</comment>
<dbReference type="AlphaFoldDB" id="A0AAN8WE81"/>
<evidence type="ECO:0008006" key="4">
    <source>
        <dbReference type="Google" id="ProtNLM"/>
    </source>
</evidence>
<feature type="region of interest" description="Disordered" evidence="1">
    <location>
        <begin position="213"/>
        <end position="234"/>
    </location>
</feature>
<evidence type="ECO:0000313" key="3">
    <source>
        <dbReference type="Proteomes" id="UP001370490"/>
    </source>
</evidence>
<reference evidence="2 3" key="1">
    <citation type="submission" date="2023-12" db="EMBL/GenBank/DDBJ databases">
        <title>A high-quality genome assembly for Dillenia turbinata (Dilleniales).</title>
        <authorList>
            <person name="Chanderbali A."/>
        </authorList>
    </citation>
    <scope>NUCLEOTIDE SEQUENCE [LARGE SCALE GENOMIC DNA]</scope>
    <source>
        <strain evidence="2">LSX21</strain>
        <tissue evidence="2">Leaf</tissue>
    </source>
</reference>
<proteinExistence type="predicted"/>
<name>A0AAN8WE81_9MAGN</name>
<evidence type="ECO:0000256" key="1">
    <source>
        <dbReference type="SAM" id="MobiDB-lite"/>
    </source>
</evidence>
<sequence length="379" mass="42937">MGSSSAQVSIFVNTSMGTRIAISVSPDITVGDFKRELEREHFCCFPMLGQIKIYGLMVKRRSCFYHLPESMPIKYAFSGLFRSWFVHTEARPLSITEKPCLSNGHPVEVGSVNLNKGGDASDITGSLQPKMHYDCSKVENPKSKNDKMRRKRLHDASLLQPRHLRWNHLSRRKIRKKKKKRLMRSYKDKTGFLIRNEKNLVMTTEMQIGRNGAMSQAEPEEWNSNPEVEVSEEKSSEVSVSGIIQRYFSYYGLTECHSPSNSDVTSRAIANCTEEQFKVKVDEKCSPGLGDSTNHVAKTPQRKIIFPDMLNPRSTISREGIGKLDVGKRLIMASGNLGMSLGMQRPEISCCRSRDRKLLASNHSPHVKTMVFEIEDTDD</sequence>
<dbReference type="EMBL" id="JBAMMX010000001">
    <property type="protein sequence ID" value="KAK6947091.1"/>
    <property type="molecule type" value="Genomic_DNA"/>
</dbReference>
<keyword evidence="3" id="KW-1185">Reference proteome</keyword>
<organism evidence="2 3">
    <name type="scientific">Dillenia turbinata</name>
    <dbReference type="NCBI Taxonomy" id="194707"/>
    <lineage>
        <taxon>Eukaryota</taxon>
        <taxon>Viridiplantae</taxon>
        <taxon>Streptophyta</taxon>
        <taxon>Embryophyta</taxon>
        <taxon>Tracheophyta</taxon>
        <taxon>Spermatophyta</taxon>
        <taxon>Magnoliopsida</taxon>
        <taxon>eudicotyledons</taxon>
        <taxon>Gunneridae</taxon>
        <taxon>Pentapetalae</taxon>
        <taxon>Dilleniales</taxon>
        <taxon>Dilleniaceae</taxon>
        <taxon>Dillenia</taxon>
    </lineage>
</organism>
<dbReference type="Proteomes" id="UP001370490">
    <property type="component" value="Unassembled WGS sequence"/>
</dbReference>
<gene>
    <name evidence="2" type="ORF">RJ641_000564</name>
</gene>
<dbReference type="CDD" id="cd17039">
    <property type="entry name" value="Ubl_ubiquitin_like"/>
    <property type="match status" value="1"/>
</dbReference>
<accession>A0AAN8WE81</accession>
<protein>
    <recommendedName>
        <fullName evidence="4">Ubiquitin-like domain-containing protein</fullName>
    </recommendedName>
</protein>
<evidence type="ECO:0000313" key="2">
    <source>
        <dbReference type="EMBL" id="KAK6947091.1"/>
    </source>
</evidence>